<keyword evidence="4" id="KW-1185">Reference proteome</keyword>
<dbReference type="SUPFAM" id="SSF52540">
    <property type="entry name" value="P-loop containing nucleoside triphosphate hydrolases"/>
    <property type="match status" value="1"/>
</dbReference>
<proteinExistence type="predicted"/>
<accession>M2PDJ6</accession>
<protein>
    <recommendedName>
        <fullName evidence="2">G domain-containing protein</fullName>
    </recommendedName>
</protein>
<evidence type="ECO:0000256" key="1">
    <source>
        <dbReference type="SAM" id="MobiDB-lite"/>
    </source>
</evidence>
<evidence type="ECO:0000313" key="3">
    <source>
        <dbReference type="EMBL" id="EMD33879.1"/>
    </source>
</evidence>
<dbReference type="PANTHER" id="PTHR10903:SF184">
    <property type="entry name" value="GTP-BINDING PROTEIN A"/>
    <property type="match status" value="1"/>
</dbReference>
<sequence length="366" mass="40944">MYQFDDEEPIGIAVMGATGSGKSTFINTVSGSNLQVGSGLKSCTSSIEHSRTFQLFGRNVTLIDTPGFDDTTKSDTDILKMIALYLSTTYESGYKLSGIIYMHRISDFRMTGVSRRNFSMFRKLCGDEALRNVVIVTNMWGEVTTERGAAREKELASDDILFKPVLDKGARMVRHDNTCESAQAILNLLVNKKPRVLRIQKELVEEHKDISQTAAGVELERELAALAAKHREELAQVKQEMREALLAKDMETREELDKVRGELEGSVKKIENDRERLSSEYAQEKARADEMMRNLTDKIQAEEAARVEGQAQIARMEARLRDSANESAAERARMQNEISRLQSAPRRGRGGLFGAVGGLIDHIFGF</sequence>
<dbReference type="Gene3D" id="3.40.50.300">
    <property type="entry name" value="P-loop containing nucleotide triphosphate hydrolases"/>
    <property type="match status" value="1"/>
</dbReference>
<dbReference type="AlphaFoldDB" id="M2PDJ6"/>
<dbReference type="InterPro" id="IPR027417">
    <property type="entry name" value="P-loop_NTPase"/>
</dbReference>
<evidence type="ECO:0000259" key="2">
    <source>
        <dbReference type="Pfam" id="PF01926"/>
    </source>
</evidence>
<dbReference type="OrthoDB" id="8954335at2759"/>
<feature type="region of interest" description="Disordered" evidence="1">
    <location>
        <begin position="324"/>
        <end position="345"/>
    </location>
</feature>
<name>M2PDJ6_CERS8</name>
<dbReference type="STRING" id="914234.M2PDJ6"/>
<dbReference type="HOGENOM" id="CLU_018003_1_1_1"/>
<reference evidence="3 4" key="1">
    <citation type="journal article" date="2012" name="Proc. Natl. Acad. Sci. U.S.A.">
        <title>Comparative genomics of Ceriporiopsis subvermispora and Phanerochaete chrysosporium provide insight into selective ligninolysis.</title>
        <authorList>
            <person name="Fernandez-Fueyo E."/>
            <person name="Ruiz-Duenas F.J."/>
            <person name="Ferreira P."/>
            <person name="Floudas D."/>
            <person name="Hibbett D.S."/>
            <person name="Canessa P."/>
            <person name="Larrondo L.F."/>
            <person name="James T.Y."/>
            <person name="Seelenfreund D."/>
            <person name="Lobos S."/>
            <person name="Polanco R."/>
            <person name="Tello M."/>
            <person name="Honda Y."/>
            <person name="Watanabe T."/>
            <person name="Watanabe T."/>
            <person name="Ryu J.S."/>
            <person name="Kubicek C.P."/>
            <person name="Schmoll M."/>
            <person name="Gaskell J."/>
            <person name="Hammel K.E."/>
            <person name="St John F.J."/>
            <person name="Vanden Wymelenberg A."/>
            <person name="Sabat G."/>
            <person name="Splinter BonDurant S."/>
            <person name="Syed K."/>
            <person name="Yadav J.S."/>
            <person name="Doddapaneni H."/>
            <person name="Subramanian V."/>
            <person name="Lavin J.L."/>
            <person name="Oguiza J.A."/>
            <person name="Perez G."/>
            <person name="Pisabarro A.G."/>
            <person name="Ramirez L."/>
            <person name="Santoyo F."/>
            <person name="Master E."/>
            <person name="Coutinho P.M."/>
            <person name="Henrissat B."/>
            <person name="Lombard V."/>
            <person name="Magnuson J.K."/>
            <person name="Kuees U."/>
            <person name="Hori C."/>
            <person name="Igarashi K."/>
            <person name="Samejima M."/>
            <person name="Held B.W."/>
            <person name="Barry K.W."/>
            <person name="LaButti K.M."/>
            <person name="Lapidus A."/>
            <person name="Lindquist E.A."/>
            <person name="Lucas S.M."/>
            <person name="Riley R."/>
            <person name="Salamov A.A."/>
            <person name="Hoffmeister D."/>
            <person name="Schwenk D."/>
            <person name="Hadar Y."/>
            <person name="Yarden O."/>
            <person name="de Vries R.P."/>
            <person name="Wiebenga A."/>
            <person name="Stenlid J."/>
            <person name="Eastwood D."/>
            <person name="Grigoriev I.V."/>
            <person name="Berka R.M."/>
            <person name="Blanchette R.A."/>
            <person name="Kersten P."/>
            <person name="Martinez A.T."/>
            <person name="Vicuna R."/>
            <person name="Cullen D."/>
        </authorList>
    </citation>
    <scope>NUCLEOTIDE SEQUENCE [LARGE SCALE GENOMIC DNA]</scope>
    <source>
        <strain evidence="3 4">B</strain>
    </source>
</reference>
<dbReference type="PANTHER" id="PTHR10903">
    <property type="entry name" value="GTPASE, IMAP FAMILY MEMBER-RELATED"/>
    <property type="match status" value="1"/>
</dbReference>
<feature type="compositionally biased region" description="Basic and acidic residues" evidence="1">
    <location>
        <begin position="324"/>
        <end position="334"/>
    </location>
</feature>
<evidence type="ECO:0000313" key="4">
    <source>
        <dbReference type="Proteomes" id="UP000016930"/>
    </source>
</evidence>
<dbReference type="Pfam" id="PF01926">
    <property type="entry name" value="MMR_HSR1"/>
    <property type="match status" value="1"/>
</dbReference>
<dbReference type="EMBL" id="KB445804">
    <property type="protein sequence ID" value="EMD33879.1"/>
    <property type="molecule type" value="Genomic_DNA"/>
</dbReference>
<dbReference type="InterPro" id="IPR006073">
    <property type="entry name" value="GTP-bd"/>
</dbReference>
<organism evidence="3 4">
    <name type="scientific">Ceriporiopsis subvermispora (strain B)</name>
    <name type="common">White-rot fungus</name>
    <name type="synonym">Gelatoporia subvermispora</name>
    <dbReference type="NCBI Taxonomy" id="914234"/>
    <lineage>
        <taxon>Eukaryota</taxon>
        <taxon>Fungi</taxon>
        <taxon>Dikarya</taxon>
        <taxon>Basidiomycota</taxon>
        <taxon>Agaricomycotina</taxon>
        <taxon>Agaricomycetes</taxon>
        <taxon>Polyporales</taxon>
        <taxon>Gelatoporiaceae</taxon>
        <taxon>Gelatoporia</taxon>
    </lineage>
</organism>
<dbReference type="Proteomes" id="UP000016930">
    <property type="component" value="Unassembled WGS sequence"/>
</dbReference>
<dbReference type="CDD" id="cd00882">
    <property type="entry name" value="Ras_like_GTPase"/>
    <property type="match status" value="1"/>
</dbReference>
<dbReference type="InterPro" id="IPR045058">
    <property type="entry name" value="GIMA/IAN/Toc"/>
</dbReference>
<gene>
    <name evidence="3" type="ORF">CERSUDRAFT_125649</name>
</gene>
<feature type="domain" description="G" evidence="2">
    <location>
        <begin position="12"/>
        <end position="69"/>
    </location>
</feature>
<dbReference type="GO" id="GO:0005525">
    <property type="term" value="F:GTP binding"/>
    <property type="evidence" value="ECO:0007669"/>
    <property type="project" value="InterPro"/>
</dbReference>